<dbReference type="RefSeq" id="WP_274454897.1">
    <property type="nucleotide sequence ID" value="NZ_CP067097.1"/>
</dbReference>
<proteinExistence type="predicted"/>
<dbReference type="CDD" id="cd07377">
    <property type="entry name" value="WHTH_GntR"/>
    <property type="match status" value="1"/>
</dbReference>
<dbReference type="InterPro" id="IPR008920">
    <property type="entry name" value="TF_FadR/GntR_C"/>
</dbReference>
<evidence type="ECO:0000259" key="4">
    <source>
        <dbReference type="PROSITE" id="PS50949"/>
    </source>
</evidence>
<dbReference type="InterPro" id="IPR011711">
    <property type="entry name" value="GntR_C"/>
</dbReference>
<gene>
    <name evidence="5" type="ORF">J2S03_000920</name>
</gene>
<evidence type="ECO:0000313" key="5">
    <source>
        <dbReference type="EMBL" id="MDQ0189104.1"/>
    </source>
</evidence>
<reference evidence="5 6" key="1">
    <citation type="submission" date="2023-07" db="EMBL/GenBank/DDBJ databases">
        <title>Genomic Encyclopedia of Type Strains, Phase IV (KMG-IV): sequencing the most valuable type-strain genomes for metagenomic binning, comparative biology and taxonomic classification.</title>
        <authorList>
            <person name="Goeker M."/>
        </authorList>
    </citation>
    <scope>NUCLEOTIDE SEQUENCE [LARGE SCALE GENOMIC DNA]</scope>
    <source>
        <strain evidence="5 6">DSM 4006</strain>
    </source>
</reference>
<dbReference type="Pfam" id="PF00392">
    <property type="entry name" value="GntR"/>
    <property type="match status" value="1"/>
</dbReference>
<dbReference type="PANTHER" id="PTHR43537:SF5">
    <property type="entry name" value="UXU OPERON TRANSCRIPTIONAL REGULATOR"/>
    <property type="match status" value="1"/>
</dbReference>
<dbReference type="InterPro" id="IPR036388">
    <property type="entry name" value="WH-like_DNA-bd_sf"/>
</dbReference>
<keyword evidence="3" id="KW-0804">Transcription</keyword>
<dbReference type="InterPro" id="IPR000524">
    <property type="entry name" value="Tscrpt_reg_HTH_GntR"/>
</dbReference>
<dbReference type="PANTHER" id="PTHR43537">
    <property type="entry name" value="TRANSCRIPTIONAL REGULATOR, GNTR FAMILY"/>
    <property type="match status" value="1"/>
</dbReference>
<keyword evidence="5" id="KW-0670">Pyruvate</keyword>
<accession>A0ABT9XFM4</accession>
<dbReference type="InterPro" id="IPR036390">
    <property type="entry name" value="WH_DNA-bd_sf"/>
</dbReference>
<keyword evidence="2" id="KW-0238">DNA-binding</keyword>
<dbReference type="SUPFAM" id="SSF46785">
    <property type="entry name" value="Winged helix' DNA-binding domain"/>
    <property type="match status" value="1"/>
</dbReference>
<protein>
    <submittedName>
        <fullName evidence="5">GntR family transcriptional repressor for pyruvate dehydrogenase complex</fullName>
    </submittedName>
</protein>
<dbReference type="SMART" id="SM00345">
    <property type="entry name" value="HTH_GNTR"/>
    <property type="match status" value="1"/>
</dbReference>
<dbReference type="Gene3D" id="1.20.120.530">
    <property type="entry name" value="GntR ligand-binding domain-like"/>
    <property type="match status" value="1"/>
</dbReference>
<keyword evidence="1" id="KW-0805">Transcription regulation</keyword>
<comment type="caution">
    <text evidence="5">The sequence shown here is derived from an EMBL/GenBank/DDBJ whole genome shotgun (WGS) entry which is preliminary data.</text>
</comment>
<dbReference type="SMART" id="SM00895">
    <property type="entry name" value="FCD"/>
    <property type="match status" value="1"/>
</dbReference>
<dbReference type="PROSITE" id="PS50949">
    <property type="entry name" value="HTH_GNTR"/>
    <property type="match status" value="1"/>
</dbReference>
<feature type="domain" description="HTH gntR-type" evidence="4">
    <location>
        <begin position="1"/>
        <end position="64"/>
    </location>
</feature>
<dbReference type="Pfam" id="PF07729">
    <property type="entry name" value="FCD"/>
    <property type="match status" value="1"/>
</dbReference>
<dbReference type="Gene3D" id="1.10.10.10">
    <property type="entry name" value="Winged helix-like DNA-binding domain superfamily/Winged helix DNA-binding domain"/>
    <property type="match status" value="1"/>
</dbReference>
<dbReference type="Proteomes" id="UP001232973">
    <property type="component" value="Unassembled WGS sequence"/>
</dbReference>
<evidence type="ECO:0000256" key="2">
    <source>
        <dbReference type="ARBA" id="ARBA00023125"/>
    </source>
</evidence>
<keyword evidence="6" id="KW-1185">Reference proteome</keyword>
<evidence type="ECO:0000256" key="1">
    <source>
        <dbReference type="ARBA" id="ARBA00023015"/>
    </source>
</evidence>
<evidence type="ECO:0000313" key="6">
    <source>
        <dbReference type="Proteomes" id="UP001232973"/>
    </source>
</evidence>
<sequence length="230" mass="25737">MVYQRLKDSILNGTFPPGTKLPSVREFSEQLNVGQSVVREALTALKAMNLIVMRQGEGTFVQSFDPSELAKSFQFTPMRPDEIRSLLELRKILETGIARLAAARRSDADLSRMRATVDQMQTNEPTVGEEADWAFHYQIAQAADNPFVRSLIDTIADQMKGALAASRQTLFRIPGEAERLRQQHVEILRAIADRDEAGAASAMLAHLTHVEARLEVPEQYLPAQHRTPND</sequence>
<organism evidence="5 6">
    <name type="scientific">Alicyclobacillus cycloheptanicus</name>
    <dbReference type="NCBI Taxonomy" id="1457"/>
    <lineage>
        <taxon>Bacteria</taxon>
        <taxon>Bacillati</taxon>
        <taxon>Bacillota</taxon>
        <taxon>Bacilli</taxon>
        <taxon>Bacillales</taxon>
        <taxon>Alicyclobacillaceae</taxon>
        <taxon>Alicyclobacillus</taxon>
    </lineage>
</organism>
<name>A0ABT9XFM4_9BACL</name>
<evidence type="ECO:0000256" key="3">
    <source>
        <dbReference type="ARBA" id="ARBA00023163"/>
    </source>
</evidence>
<dbReference type="EMBL" id="JAUSTP010000004">
    <property type="protein sequence ID" value="MDQ0189104.1"/>
    <property type="molecule type" value="Genomic_DNA"/>
</dbReference>
<dbReference type="SUPFAM" id="SSF48008">
    <property type="entry name" value="GntR ligand-binding domain-like"/>
    <property type="match status" value="1"/>
</dbReference>